<accession>A0A8T4L3A7</accession>
<gene>
    <name evidence="1" type="ORF">J4415_02855</name>
</gene>
<dbReference type="EMBL" id="JAGVWD010000041">
    <property type="protein sequence ID" value="MBS3057546.1"/>
    <property type="molecule type" value="Genomic_DNA"/>
</dbReference>
<name>A0A8T4L3A7_9ARCH</name>
<dbReference type="Proteomes" id="UP000677687">
    <property type="component" value="Unassembled WGS sequence"/>
</dbReference>
<reference evidence="1" key="2">
    <citation type="submission" date="2021-05" db="EMBL/GenBank/DDBJ databases">
        <title>Protein family content uncovers lineage relationships and bacterial pathway maintenance mechanisms in DPANN archaea.</title>
        <authorList>
            <person name="Castelle C.J."/>
            <person name="Meheust R."/>
            <person name="Jaffe A.L."/>
            <person name="Seitz K."/>
            <person name="Gong X."/>
            <person name="Baker B.J."/>
            <person name="Banfield J.F."/>
        </authorList>
    </citation>
    <scope>NUCLEOTIDE SEQUENCE</scope>
    <source>
        <strain evidence="1">RIFCSPHIGHO2_01_FULL_AR10_44_11</strain>
    </source>
</reference>
<dbReference type="AlphaFoldDB" id="A0A8T4L3A7"/>
<evidence type="ECO:0000313" key="1">
    <source>
        <dbReference type="EMBL" id="MBS3057546.1"/>
    </source>
</evidence>
<proteinExistence type="predicted"/>
<reference evidence="1" key="1">
    <citation type="submission" date="2021-03" db="EMBL/GenBank/DDBJ databases">
        <authorList>
            <person name="Jaffe A."/>
        </authorList>
    </citation>
    <scope>NUCLEOTIDE SEQUENCE</scope>
    <source>
        <strain evidence="1">RIFCSPHIGHO2_01_FULL_AR10_44_11</strain>
    </source>
</reference>
<sequence length="70" mass="8167">MSGSVRTTLVLDMYVFEKLRQFGKRNISKTANELLAKELFKRRKSMFGVLKGRVSVKDIREGKEHEDLYS</sequence>
<protein>
    <submittedName>
        <fullName evidence="1">Uncharacterized protein</fullName>
    </submittedName>
</protein>
<comment type="caution">
    <text evidence="1">The sequence shown here is derived from an EMBL/GenBank/DDBJ whole genome shotgun (WGS) entry which is preliminary data.</text>
</comment>
<evidence type="ECO:0000313" key="2">
    <source>
        <dbReference type="Proteomes" id="UP000677687"/>
    </source>
</evidence>
<organism evidence="1 2">
    <name type="scientific">Candidatus Iainarchaeum sp</name>
    <dbReference type="NCBI Taxonomy" id="3101447"/>
    <lineage>
        <taxon>Archaea</taxon>
        <taxon>Candidatus Iainarchaeota</taxon>
        <taxon>Candidatus Iainarchaeia</taxon>
        <taxon>Candidatus Iainarchaeales</taxon>
        <taxon>Candidatus Iainarchaeaceae</taxon>
        <taxon>Candidatus Iainarchaeum</taxon>
    </lineage>
</organism>